<evidence type="ECO:0000256" key="3">
    <source>
        <dbReference type="ARBA" id="ARBA00048132"/>
    </source>
</evidence>
<evidence type="ECO:0000313" key="5">
    <source>
        <dbReference type="EMBL" id="ACU75285.1"/>
    </source>
</evidence>
<dbReference type="eggNOG" id="COG0664">
    <property type="taxonomic scope" value="Bacteria"/>
</dbReference>
<dbReference type="eggNOG" id="COG0492">
    <property type="taxonomic scope" value="Bacteria"/>
</dbReference>
<dbReference type="PRINTS" id="PR00368">
    <property type="entry name" value="FADPNR"/>
</dbReference>
<dbReference type="InterPro" id="IPR000595">
    <property type="entry name" value="cNMP-bd_dom"/>
</dbReference>
<dbReference type="SUPFAM" id="SSF51206">
    <property type="entry name" value="cAMP-binding domain-like"/>
    <property type="match status" value="1"/>
</dbReference>
<accession>C7PWK5</accession>
<dbReference type="Pfam" id="PF07992">
    <property type="entry name" value="Pyr_redox_2"/>
    <property type="match status" value="1"/>
</dbReference>
<dbReference type="RefSeq" id="WP_015795014.1">
    <property type="nucleotide sequence ID" value="NC_013131.1"/>
</dbReference>
<dbReference type="HOGENOM" id="CLU_031864_5_8_11"/>
<comment type="catalytic activity">
    <reaction evidence="3">
        <text>[thioredoxin]-dithiol + NADP(+) = [thioredoxin]-disulfide + NADPH + H(+)</text>
        <dbReference type="Rhea" id="RHEA:20345"/>
        <dbReference type="Rhea" id="RHEA-COMP:10698"/>
        <dbReference type="Rhea" id="RHEA-COMP:10700"/>
        <dbReference type="ChEBI" id="CHEBI:15378"/>
        <dbReference type="ChEBI" id="CHEBI:29950"/>
        <dbReference type="ChEBI" id="CHEBI:50058"/>
        <dbReference type="ChEBI" id="CHEBI:57783"/>
        <dbReference type="ChEBI" id="CHEBI:58349"/>
        <dbReference type="EC" id="1.8.1.9"/>
    </reaction>
</comment>
<keyword evidence="2 5" id="KW-0560">Oxidoreductase</keyword>
<sequence>MTGPVESPDPDGAFPRLTDEQIAVFAECGERRRVEPGDLLFREGEPNDTFYIVLSGLIKIVDGYGADGRVVRVHGPGRFLGELGLLEGQVAYVTAVVDAPGEVLAVPVSELSTALAREPELGNLILRAYLNRRELLLGQGTGFRIIGSRYSPDTRRLLSFAARNRLPHRWIDPDREPDAEALLRSLGVTAAQTPVVVWGGRKVLRNPGNAVLAETVGLRVPPGDTGCDLLIVGAGPAGLGAAVYGSSEGLRTVVLDRSAAGGQAGTSSRIENYLGFPAGISGSELAERAVIQATRFGARITVPATAAALEQREDGRYVVRLDDGEEIAAHAVVIATGAQYRRLDVPGCRELEGLGVHYAATIWEARQCEVNQVAVVGGGNSAGQAAVFLARTASRVHLVVRGGDLEADMSRYLVERIKAEPRIEVLPHTEVREVLGSRRVEAVVLEDTATGQRRRLTVAALFVFIGARPGTGWVADALALDKRGAILTGRDVDSSGSDAQAAHWNHLSRRPYLLETSRPGVFAAGDVRSGSINRVASAVGEGAMSVRLVHAYLREVGAAGM</sequence>
<dbReference type="PRINTS" id="PR00469">
    <property type="entry name" value="PNDRDTASEII"/>
</dbReference>
<evidence type="ECO:0000259" key="4">
    <source>
        <dbReference type="PROSITE" id="PS50042"/>
    </source>
</evidence>
<keyword evidence="1" id="KW-0285">Flavoprotein</keyword>
<dbReference type="EMBL" id="CP001700">
    <property type="protein sequence ID" value="ACU75285.1"/>
    <property type="molecule type" value="Genomic_DNA"/>
</dbReference>
<evidence type="ECO:0000313" key="6">
    <source>
        <dbReference type="Proteomes" id="UP000000851"/>
    </source>
</evidence>
<dbReference type="SMART" id="SM00100">
    <property type="entry name" value="cNMP"/>
    <property type="match status" value="1"/>
</dbReference>
<dbReference type="PANTHER" id="PTHR48105">
    <property type="entry name" value="THIOREDOXIN REDUCTASE 1-RELATED-RELATED"/>
    <property type="match status" value="1"/>
</dbReference>
<dbReference type="CDD" id="cd00038">
    <property type="entry name" value="CAP_ED"/>
    <property type="match status" value="1"/>
</dbReference>
<dbReference type="Pfam" id="PF00027">
    <property type="entry name" value="cNMP_binding"/>
    <property type="match status" value="1"/>
</dbReference>
<dbReference type="PROSITE" id="PS50042">
    <property type="entry name" value="CNMP_BINDING_3"/>
    <property type="match status" value="1"/>
</dbReference>
<dbReference type="InterPro" id="IPR023753">
    <property type="entry name" value="FAD/NAD-binding_dom"/>
</dbReference>
<gene>
    <name evidence="5" type="ordered locus">Caci_6433</name>
</gene>
<protein>
    <submittedName>
        <fullName evidence="5">Cyclic nucleotide-regulated FAD-dependent pyridine nucleotide-disulphide oxidoreductase</fullName>
        <ecNumber evidence="5">1.8.1.9</ecNumber>
    </submittedName>
</protein>
<dbReference type="InterPro" id="IPR036188">
    <property type="entry name" value="FAD/NAD-bd_sf"/>
</dbReference>
<dbReference type="InterPro" id="IPR050097">
    <property type="entry name" value="Ferredoxin-NADP_redctase_2"/>
</dbReference>
<proteinExistence type="predicted"/>
<dbReference type="EC" id="1.8.1.9" evidence="5"/>
<feature type="domain" description="Cyclic nucleotide-binding" evidence="4">
    <location>
        <begin position="13"/>
        <end position="132"/>
    </location>
</feature>
<dbReference type="InterPro" id="IPR018490">
    <property type="entry name" value="cNMP-bd_dom_sf"/>
</dbReference>
<dbReference type="STRING" id="479433.Caci_6433"/>
<dbReference type="GO" id="GO:0004791">
    <property type="term" value="F:thioredoxin-disulfide reductase (NADPH) activity"/>
    <property type="evidence" value="ECO:0007669"/>
    <property type="project" value="UniProtKB-EC"/>
</dbReference>
<dbReference type="InParanoid" id="C7PWK5"/>
<evidence type="ECO:0000256" key="2">
    <source>
        <dbReference type="ARBA" id="ARBA00023002"/>
    </source>
</evidence>
<evidence type="ECO:0000256" key="1">
    <source>
        <dbReference type="ARBA" id="ARBA00022630"/>
    </source>
</evidence>
<dbReference type="Proteomes" id="UP000000851">
    <property type="component" value="Chromosome"/>
</dbReference>
<dbReference type="InterPro" id="IPR014710">
    <property type="entry name" value="RmlC-like_jellyroll"/>
</dbReference>
<organism evidence="5 6">
    <name type="scientific">Catenulispora acidiphila (strain DSM 44928 / JCM 14897 / NBRC 102108 / NRRL B-24433 / ID139908)</name>
    <dbReference type="NCBI Taxonomy" id="479433"/>
    <lineage>
        <taxon>Bacteria</taxon>
        <taxon>Bacillati</taxon>
        <taxon>Actinomycetota</taxon>
        <taxon>Actinomycetes</taxon>
        <taxon>Catenulisporales</taxon>
        <taxon>Catenulisporaceae</taxon>
        <taxon>Catenulispora</taxon>
    </lineage>
</organism>
<dbReference type="Gene3D" id="2.60.120.10">
    <property type="entry name" value="Jelly Rolls"/>
    <property type="match status" value="1"/>
</dbReference>
<reference evidence="5 6" key="1">
    <citation type="journal article" date="2009" name="Stand. Genomic Sci.">
        <title>Complete genome sequence of Catenulispora acidiphila type strain (ID 139908).</title>
        <authorList>
            <person name="Copeland A."/>
            <person name="Lapidus A."/>
            <person name="Glavina Del Rio T."/>
            <person name="Nolan M."/>
            <person name="Lucas S."/>
            <person name="Chen F."/>
            <person name="Tice H."/>
            <person name="Cheng J.F."/>
            <person name="Bruce D."/>
            <person name="Goodwin L."/>
            <person name="Pitluck S."/>
            <person name="Mikhailova N."/>
            <person name="Pati A."/>
            <person name="Ivanova N."/>
            <person name="Mavromatis K."/>
            <person name="Chen A."/>
            <person name="Palaniappan K."/>
            <person name="Chain P."/>
            <person name="Land M."/>
            <person name="Hauser L."/>
            <person name="Chang Y.J."/>
            <person name="Jeffries C.D."/>
            <person name="Chertkov O."/>
            <person name="Brettin T."/>
            <person name="Detter J.C."/>
            <person name="Han C."/>
            <person name="Ali Z."/>
            <person name="Tindall B.J."/>
            <person name="Goker M."/>
            <person name="Bristow J."/>
            <person name="Eisen J.A."/>
            <person name="Markowitz V."/>
            <person name="Hugenholtz P."/>
            <person name="Kyrpides N.C."/>
            <person name="Klenk H.P."/>
        </authorList>
    </citation>
    <scope>NUCLEOTIDE SEQUENCE [LARGE SCALE GENOMIC DNA]</scope>
    <source>
        <strain evidence="6">DSM 44928 / JCM 14897 / NBRC 102108 / NRRL B-24433 / ID139908</strain>
    </source>
</reference>
<keyword evidence="6" id="KW-1185">Reference proteome</keyword>
<dbReference type="KEGG" id="cai:Caci_6433"/>
<dbReference type="Gene3D" id="3.50.50.60">
    <property type="entry name" value="FAD/NAD(P)-binding domain"/>
    <property type="match status" value="2"/>
</dbReference>
<dbReference type="SUPFAM" id="SSF51905">
    <property type="entry name" value="FAD/NAD(P)-binding domain"/>
    <property type="match status" value="1"/>
</dbReference>
<dbReference type="AlphaFoldDB" id="C7PWK5"/>
<name>C7PWK5_CATAD</name>